<proteinExistence type="predicted"/>
<sequence length="85" mass="9935">MHSSPCICRRLVIVMRRGTRRDQLNNKFVALAELLKISQLRSRVKAVQVPLRYLSLTPPDQYTRVTNERDDEIRVPLICLRMTGK</sequence>
<protein>
    <submittedName>
        <fullName evidence="1">Uncharacterized protein</fullName>
    </submittedName>
</protein>
<dbReference type="Proteomes" id="UP001054945">
    <property type="component" value="Unassembled WGS sequence"/>
</dbReference>
<dbReference type="AlphaFoldDB" id="A0AAV4XJ10"/>
<reference evidence="1 2" key="1">
    <citation type="submission" date="2021-06" db="EMBL/GenBank/DDBJ databases">
        <title>Caerostris extrusa draft genome.</title>
        <authorList>
            <person name="Kono N."/>
            <person name="Arakawa K."/>
        </authorList>
    </citation>
    <scope>NUCLEOTIDE SEQUENCE [LARGE SCALE GENOMIC DNA]</scope>
</reference>
<comment type="caution">
    <text evidence="1">The sequence shown here is derived from an EMBL/GenBank/DDBJ whole genome shotgun (WGS) entry which is preliminary data.</text>
</comment>
<organism evidence="1 2">
    <name type="scientific">Caerostris extrusa</name>
    <name type="common">Bark spider</name>
    <name type="synonym">Caerostris bankana</name>
    <dbReference type="NCBI Taxonomy" id="172846"/>
    <lineage>
        <taxon>Eukaryota</taxon>
        <taxon>Metazoa</taxon>
        <taxon>Ecdysozoa</taxon>
        <taxon>Arthropoda</taxon>
        <taxon>Chelicerata</taxon>
        <taxon>Arachnida</taxon>
        <taxon>Araneae</taxon>
        <taxon>Araneomorphae</taxon>
        <taxon>Entelegynae</taxon>
        <taxon>Araneoidea</taxon>
        <taxon>Araneidae</taxon>
        <taxon>Caerostris</taxon>
    </lineage>
</organism>
<name>A0AAV4XJ10_CAEEX</name>
<keyword evidence="2" id="KW-1185">Reference proteome</keyword>
<evidence type="ECO:0000313" key="2">
    <source>
        <dbReference type="Proteomes" id="UP001054945"/>
    </source>
</evidence>
<gene>
    <name evidence="1" type="ORF">CEXT_154431</name>
</gene>
<evidence type="ECO:0000313" key="1">
    <source>
        <dbReference type="EMBL" id="GIY94433.1"/>
    </source>
</evidence>
<accession>A0AAV4XJ10</accession>
<dbReference type="EMBL" id="BPLR01017783">
    <property type="protein sequence ID" value="GIY94433.1"/>
    <property type="molecule type" value="Genomic_DNA"/>
</dbReference>